<dbReference type="KEGG" id="mdv:C5Q96_02355"/>
<dbReference type="AlphaFoldDB" id="A0A2S0L388"/>
<accession>A0A2S0L388</accession>
<keyword evidence="1" id="KW-0812">Transmembrane</keyword>
<dbReference type="PIRSF" id="PIRSF031503">
    <property type="entry name" value="UCP031503_mp"/>
    <property type="match status" value="1"/>
</dbReference>
<proteinExistence type="predicted"/>
<feature type="transmembrane region" description="Helical" evidence="1">
    <location>
        <begin position="187"/>
        <end position="209"/>
    </location>
</feature>
<dbReference type="InterPro" id="IPR014564">
    <property type="entry name" value="UCP031503_TM"/>
</dbReference>
<sequence length="253" mass="27724">MIKVLIIVFVLLSLLAGGDRTAKSLMTTAINVTIFAVLIELIYLGFNIVFTTTIAVILITATTVFYQNENNIKTVSAFISVVIVLVLSSFFIAFIITHAHLQGFGIVGDVKIQPSNGYEEDIGINMKLVQVAVFIVILIGGLIDTAVAICSGTYEIIRHNPNANRSEIIESGMNIGCKILSSNVNTLFFIFAGEFMIMCISFLKFYSWGTLINSKDFTQELIAIMISAIGTVVIIPISSYVASRFMFHRNVAD</sequence>
<evidence type="ECO:0000313" key="3">
    <source>
        <dbReference type="Proteomes" id="UP000237883"/>
    </source>
</evidence>
<feature type="transmembrane region" description="Helical" evidence="1">
    <location>
        <begin position="128"/>
        <end position="150"/>
    </location>
</feature>
<dbReference type="OrthoDB" id="5753718at2"/>
<evidence type="ECO:0000256" key="1">
    <source>
        <dbReference type="SAM" id="Phobius"/>
    </source>
</evidence>
<dbReference type="GeneID" id="78391096"/>
<keyword evidence="3" id="KW-1185">Reference proteome</keyword>
<dbReference type="Pfam" id="PF07907">
    <property type="entry name" value="YibE_F"/>
    <property type="match status" value="1"/>
</dbReference>
<keyword evidence="1" id="KW-1133">Transmembrane helix</keyword>
<dbReference type="EMBL" id="CP027228">
    <property type="protein sequence ID" value="AVM47758.1"/>
    <property type="molecule type" value="Genomic_DNA"/>
</dbReference>
<reference evidence="3" key="1">
    <citation type="submission" date="2018-02" db="EMBL/GenBank/DDBJ databases">
        <authorList>
            <person name="Holder M.E."/>
            <person name="Ajami N.J."/>
            <person name="Petrosino J.F."/>
        </authorList>
    </citation>
    <scope>NUCLEOTIDE SEQUENCE [LARGE SCALE GENOMIC DNA]</scope>
    <source>
        <strain evidence="3">CCUG 47132</strain>
    </source>
</reference>
<dbReference type="PANTHER" id="PTHR41771">
    <property type="entry name" value="MEMBRANE PROTEIN-RELATED"/>
    <property type="match status" value="1"/>
</dbReference>
<name>A0A2S0L388_9FIRM</name>
<organism evidence="2 3">
    <name type="scientific">Mogibacterium diversum</name>
    <dbReference type="NCBI Taxonomy" id="114527"/>
    <lineage>
        <taxon>Bacteria</taxon>
        <taxon>Bacillati</taxon>
        <taxon>Bacillota</taxon>
        <taxon>Clostridia</taxon>
        <taxon>Peptostreptococcales</taxon>
        <taxon>Anaerovoracaceae</taxon>
        <taxon>Mogibacterium</taxon>
    </lineage>
</organism>
<dbReference type="PANTHER" id="PTHR41771:SF1">
    <property type="entry name" value="MEMBRANE PROTEIN"/>
    <property type="match status" value="1"/>
</dbReference>
<dbReference type="InterPro" id="IPR012507">
    <property type="entry name" value="YibE_F"/>
</dbReference>
<keyword evidence="1" id="KW-0472">Membrane</keyword>
<evidence type="ECO:0000313" key="2">
    <source>
        <dbReference type="EMBL" id="AVM47758.1"/>
    </source>
</evidence>
<gene>
    <name evidence="2" type="ORF">C5Q96_02355</name>
</gene>
<protein>
    <submittedName>
        <fullName evidence="2">YibE/F family protein</fullName>
    </submittedName>
</protein>
<feature type="transmembrane region" description="Helical" evidence="1">
    <location>
        <begin position="221"/>
        <end position="242"/>
    </location>
</feature>
<dbReference type="RefSeq" id="WP_106056840.1">
    <property type="nucleotide sequence ID" value="NZ_CP027228.1"/>
</dbReference>
<feature type="transmembrane region" description="Helical" evidence="1">
    <location>
        <begin position="42"/>
        <end position="66"/>
    </location>
</feature>
<dbReference type="Proteomes" id="UP000237883">
    <property type="component" value="Chromosome"/>
</dbReference>
<feature type="transmembrane region" description="Helical" evidence="1">
    <location>
        <begin position="78"/>
        <end position="101"/>
    </location>
</feature>